<dbReference type="GO" id="GO:0070979">
    <property type="term" value="P:protein K11-linked ubiquitination"/>
    <property type="evidence" value="ECO:0007669"/>
    <property type="project" value="TreeGrafter"/>
</dbReference>
<dbReference type="SMART" id="SM01337">
    <property type="entry name" value="APC10"/>
    <property type="match status" value="1"/>
</dbReference>
<evidence type="ECO:0000256" key="5">
    <source>
        <dbReference type="ARBA" id="ARBA00023306"/>
    </source>
</evidence>
<reference evidence="7 8" key="1">
    <citation type="journal article" date="2018" name="PLoS ONE">
        <title>The draft genome of Kipferlia bialata reveals reductive genome evolution in fornicate parasites.</title>
        <authorList>
            <person name="Tanifuji G."/>
            <person name="Takabayashi S."/>
            <person name="Kume K."/>
            <person name="Takagi M."/>
            <person name="Nakayama T."/>
            <person name="Kamikawa R."/>
            <person name="Inagaki Y."/>
            <person name="Hashimoto T."/>
        </authorList>
    </citation>
    <scope>NUCLEOTIDE SEQUENCE [LARGE SCALE GENOMIC DNA]</scope>
    <source>
        <strain evidence="7">NY0173</strain>
    </source>
</reference>
<organism evidence="7 8">
    <name type="scientific">Kipferlia bialata</name>
    <dbReference type="NCBI Taxonomy" id="797122"/>
    <lineage>
        <taxon>Eukaryota</taxon>
        <taxon>Metamonada</taxon>
        <taxon>Carpediemonas-like organisms</taxon>
        <taxon>Kipferlia</taxon>
    </lineage>
</organism>
<gene>
    <name evidence="7" type="ORF">KIPB_000718</name>
</gene>
<dbReference type="PROSITE" id="PS51284">
    <property type="entry name" value="DOC"/>
    <property type="match status" value="1"/>
</dbReference>
<dbReference type="GO" id="GO:0008289">
    <property type="term" value="F:lipid binding"/>
    <property type="evidence" value="ECO:0007669"/>
    <property type="project" value="InterPro"/>
</dbReference>
<keyword evidence="2" id="KW-0132">Cell division</keyword>
<evidence type="ECO:0000313" key="8">
    <source>
        <dbReference type="Proteomes" id="UP000265618"/>
    </source>
</evidence>
<name>A0A9K3CMS1_9EUKA</name>
<dbReference type="EMBL" id="BDIP01000088">
    <property type="protein sequence ID" value="GIQ79998.1"/>
    <property type="molecule type" value="Genomic_DNA"/>
</dbReference>
<dbReference type="InterPro" id="IPR017943">
    <property type="entry name" value="Bactericidal_perm-incr_a/b_dom"/>
</dbReference>
<dbReference type="GO" id="GO:0051301">
    <property type="term" value="P:cell division"/>
    <property type="evidence" value="ECO:0007669"/>
    <property type="project" value="UniProtKB-KW"/>
</dbReference>
<sequence length="515" mass="56259">MERPEVNLTLDGCWSATSACPAYGIASVVDGDMETFWQSEGDIPHTISTTLYQNYLVKRVGVYIDPTIDDSYCPCEIVVRTGQTQWYGVTCVYTRMACSAYPSGPIPYEADTAMIIGMTEEGVTRMLNADIGFAETVITGVPIPDLTGEGTIPGIADITYSLSDMSLTDVYIESVLARSDMECDPPVLRLTVDKIDLTMAFQYDIKDLKWPFTELSGSGTVFIEGSVNVGFRVAGQTANGLPKVDLHDFNLTMDDIDIQLTGSGAIFQDILNTLMDDLQDLFNDELAPLLFEMAGQALNDMLAAHGCGYESPSYGIVQDFRVSYPHLPVLENGGAFTVGGSMWDWGQMEEGVPLPRKPESLPLLQTDDDLQYFIDSVVFDTMYTANHASLKGEVNPSTVTDPHLLPYLSVEYLTAMGVPLDGYSQEYVSLLIEIDHDIGTVTEVLPSALLANVTGTVDMYVGDSVATGEKVASFRVSVLLAEDVFYDTTAPHSPHIGIYRLPCWLPQDGQCDPDI</sequence>
<evidence type="ECO:0000256" key="4">
    <source>
        <dbReference type="ARBA" id="ARBA00022786"/>
    </source>
</evidence>
<dbReference type="SUPFAM" id="SSF55394">
    <property type="entry name" value="Bactericidal permeability-increasing protein, BPI"/>
    <property type="match status" value="1"/>
</dbReference>
<dbReference type="AlphaFoldDB" id="A0A9K3CMS1"/>
<evidence type="ECO:0000256" key="2">
    <source>
        <dbReference type="ARBA" id="ARBA00022618"/>
    </source>
</evidence>
<dbReference type="PANTHER" id="PTHR12936:SF0">
    <property type="entry name" value="ANAPHASE-PROMOTING COMPLEX SUBUNIT 10"/>
    <property type="match status" value="1"/>
</dbReference>
<dbReference type="PANTHER" id="PTHR12936">
    <property type="entry name" value="ANAPHASE-PROMOTING COMPLEX 10"/>
    <property type="match status" value="1"/>
</dbReference>
<evidence type="ECO:0000256" key="3">
    <source>
        <dbReference type="ARBA" id="ARBA00022776"/>
    </source>
</evidence>
<keyword evidence="3" id="KW-0498">Mitosis</keyword>
<dbReference type="GO" id="GO:0031145">
    <property type="term" value="P:anaphase-promoting complex-dependent catabolic process"/>
    <property type="evidence" value="ECO:0007669"/>
    <property type="project" value="InterPro"/>
</dbReference>
<dbReference type="Proteomes" id="UP000265618">
    <property type="component" value="Unassembled WGS sequence"/>
</dbReference>
<comment type="caution">
    <text evidence="7">The sequence shown here is derived from an EMBL/GenBank/DDBJ whole genome shotgun (WGS) entry which is preliminary data.</text>
</comment>
<proteinExistence type="inferred from homology"/>
<keyword evidence="8" id="KW-1185">Reference proteome</keyword>
<dbReference type="InterPro" id="IPR008979">
    <property type="entry name" value="Galactose-bd-like_sf"/>
</dbReference>
<keyword evidence="5" id="KW-0131">Cell cycle</keyword>
<keyword evidence="4" id="KW-0833">Ubl conjugation pathway</keyword>
<comment type="similarity">
    <text evidence="1">Belongs to the APC10 family.</text>
</comment>
<dbReference type="SUPFAM" id="SSF49785">
    <property type="entry name" value="Galactose-binding domain-like"/>
    <property type="match status" value="1"/>
</dbReference>
<dbReference type="Gene3D" id="2.60.120.260">
    <property type="entry name" value="Galactose-binding domain-like"/>
    <property type="match status" value="1"/>
</dbReference>
<dbReference type="Pfam" id="PF03256">
    <property type="entry name" value="ANAPC10"/>
    <property type="match status" value="1"/>
</dbReference>
<feature type="domain" description="DOC" evidence="6">
    <location>
        <begin position="1"/>
        <end position="204"/>
    </location>
</feature>
<dbReference type="InterPro" id="IPR004939">
    <property type="entry name" value="APC_su10/DOC_dom"/>
</dbReference>
<evidence type="ECO:0000313" key="7">
    <source>
        <dbReference type="EMBL" id="GIQ79998.1"/>
    </source>
</evidence>
<dbReference type="OrthoDB" id="24948at2759"/>
<dbReference type="Gene3D" id="3.15.10.10">
    <property type="entry name" value="Bactericidal permeability-increasing protein, domain 1"/>
    <property type="match status" value="1"/>
</dbReference>
<accession>A0A9K3CMS1</accession>
<evidence type="ECO:0000259" key="6">
    <source>
        <dbReference type="PROSITE" id="PS51284"/>
    </source>
</evidence>
<evidence type="ECO:0000256" key="1">
    <source>
        <dbReference type="ARBA" id="ARBA00006762"/>
    </source>
</evidence>
<dbReference type="GO" id="GO:0005680">
    <property type="term" value="C:anaphase-promoting complex"/>
    <property type="evidence" value="ECO:0007669"/>
    <property type="project" value="InterPro"/>
</dbReference>
<dbReference type="InterPro" id="IPR016901">
    <property type="entry name" value="APC10/Doc1"/>
</dbReference>
<protein>
    <recommendedName>
        <fullName evidence="6">DOC domain-containing protein</fullName>
    </recommendedName>
</protein>